<name>A0A4U8UZD9_STECR</name>
<keyword evidence="2" id="KW-1185">Reference proteome</keyword>
<dbReference type="AlphaFoldDB" id="A0A4U8UZD9"/>
<gene>
    <name evidence="1" type="ORF">L596_005478</name>
</gene>
<proteinExistence type="predicted"/>
<evidence type="ECO:0000313" key="1">
    <source>
        <dbReference type="EMBL" id="TMS38842.1"/>
    </source>
</evidence>
<reference evidence="1 2" key="1">
    <citation type="journal article" date="2015" name="Genome Biol.">
        <title>Comparative genomics of Steinernema reveals deeply conserved gene regulatory networks.</title>
        <authorList>
            <person name="Dillman A.R."/>
            <person name="Macchietto M."/>
            <person name="Porter C.F."/>
            <person name="Rogers A."/>
            <person name="Williams B."/>
            <person name="Antoshechkin I."/>
            <person name="Lee M.M."/>
            <person name="Goodwin Z."/>
            <person name="Lu X."/>
            <person name="Lewis E.E."/>
            <person name="Goodrich-Blair H."/>
            <person name="Stock S.P."/>
            <person name="Adams B.J."/>
            <person name="Sternberg P.W."/>
            <person name="Mortazavi A."/>
        </authorList>
    </citation>
    <scope>NUCLEOTIDE SEQUENCE [LARGE SCALE GENOMIC DNA]</scope>
    <source>
        <strain evidence="1 2">ALL</strain>
    </source>
</reference>
<organism evidence="1 2">
    <name type="scientific">Steinernema carpocapsae</name>
    <name type="common">Entomopathogenic nematode</name>
    <dbReference type="NCBI Taxonomy" id="34508"/>
    <lineage>
        <taxon>Eukaryota</taxon>
        <taxon>Metazoa</taxon>
        <taxon>Ecdysozoa</taxon>
        <taxon>Nematoda</taxon>
        <taxon>Chromadorea</taxon>
        <taxon>Rhabditida</taxon>
        <taxon>Tylenchina</taxon>
        <taxon>Panagrolaimomorpha</taxon>
        <taxon>Strongyloidoidea</taxon>
        <taxon>Steinernematidae</taxon>
        <taxon>Steinernema</taxon>
    </lineage>
</organism>
<comment type="caution">
    <text evidence="1">The sequence shown here is derived from an EMBL/GenBank/DDBJ whole genome shotgun (WGS) entry which is preliminary data.</text>
</comment>
<evidence type="ECO:0000313" key="2">
    <source>
        <dbReference type="Proteomes" id="UP000298663"/>
    </source>
</evidence>
<sequence>MQCLLKSRFTVSKRNPAEQELINTANNADPKFISNIIARGMIVDEEAVVLLAKQTFYGRCQQFVLI</sequence>
<dbReference type="Proteomes" id="UP000298663">
    <property type="component" value="Unassembled WGS sequence"/>
</dbReference>
<accession>A0A4U8UZD9</accession>
<protein>
    <submittedName>
        <fullName evidence="1">Uncharacterized protein</fullName>
    </submittedName>
</protein>
<reference evidence="1 2" key="2">
    <citation type="journal article" date="2019" name="G3 (Bethesda)">
        <title>Hybrid Assembly of the Genome of the Entomopathogenic Nematode Steinernema carpocapsae Identifies the X-Chromosome.</title>
        <authorList>
            <person name="Serra L."/>
            <person name="Macchietto M."/>
            <person name="Macias-Munoz A."/>
            <person name="McGill C.J."/>
            <person name="Rodriguez I.M."/>
            <person name="Rodriguez B."/>
            <person name="Murad R."/>
            <person name="Mortazavi A."/>
        </authorList>
    </citation>
    <scope>NUCLEOTIDE SEQUENCE [LARGE SCALE GENOMIC DNA]</scope>
    <source>
        <strain evidence="1 2">ALL</strain>
    </source>
</reference>
<dbReference type="EMBL" id="AZBU02000001">
    <property type="protein sequence ID" value="TMS38842.1"/>
    <property type="molecule type" value="Genomic_DNA"/>
</dbReference>